<proteinExistence type="predicted"/>
<dbReference type="SUPFAM" id="SSF51735">
    <property type="entry name" value="NAD(P)-binding Rossmann-fold domains"/>
    <property type="match status" value="1"/>
</dbReference>
<reference evidence="2" key="1">
    <citation type="submission" date="2025-05" db="UniProtKB">
        <authorList>
            <consortium name="RefSeq"/>
        </authorList>
    </citation>
    <scope>NUCLEOTIDE SEQUENCE [LARGE SCALE GENOMIC DNA]</scope>
</reference>
<dbReference type="GO" id="GO:0016491">
    <property type="term" value="F:oxidoreductase activity"/>
    <property type="evidence" value="ECO:0007669"/>
    <property type="project" value="UniProtKB-KW"/>
</dbReference>
<evidence type="ECO:0000313" key="3">
    <source>
        <dbReference type="RefSeq" id="XP_026491674.2"/>
    </source>
</evidence>
<evidence type="ECO:0000313" key="2">
    <source>
        <dbReference type="Proteomes" id="UP001652626"/>
    </source>
</evidence>
<protein>
    <submittedName>
        <fullName evidence="3">3-oxoacyl-[acyl-carrier-protein] reductase FabG-like</fullName>
    </submittedName>
</protein>
<gene>
    <name evidence="3" type="primary">LOC113397498</name>
</gene>
<dbReference type="Pfam" id="PF13561">
    <property type="entry name" value="adh_short_C2"/>
    <property type="match status" value="1"/>
</dbReference>
<dbReference type="InterPro" id="IPR020904">
    <property type="entry name" value="Sc_DH/Rdtase_CS"/>
</dbReference>
<name>A0A8B8I3M5_VANTA</name>
<dbReference type="InterPro" id="IPR002347">
    <property type="entry name" value="SDR_fam"/>
</dbReference>
<dbReference type="PANTHER" id="PTHR43975:SF2">
    <property type="entry name" value="EG:BACR7A4.14 PROTEIN-RELATED"/>
    <property type="match status" value="1"/>
</dbReference>
<dbReference type="PRINTS" id="PR00080">
    <property type="entry name" value="SDRFAMILY"/>
</dbReference>
<dbReference type="PANTHER" id="PTHR43975">
    <property type="entry name" value="ZGC:101858"/>
    <property type="match status" value="1"/>
</dbReference>
<dbReference type="RefSeq" id="XP_026491674.2">
    <property type="nucleotide sequence ID" value="XM_026635889.2"/>
</dbReference>
<dbReference type="GO" id="GO:0006629">
    <property type="term" value="P:lipid metabolic process"/>
    <property type="evidence" value="ECO:0007669"/>
    <property type="project" value="UniProtKB-ARBA"/>
</dbReference>
<keyword evidence="2" id="KW-1185">Reference proteome</keyword>
<dbReference type="Gene3D" id="3.40.50.720">
    <property type="entry name" value="NAD(P)-binding Rossmann-like Domain"/>
    <property type="match status" value="1"/>
</dbReference>
<dbReference type="GeneID" id="113397498"/>
<dbReference type="PROSITE" id="PS00061">
    <property type="entry name" value="ADH_SHORT"/>
    <property type="match status" value="1"/>
</dbReference>
<dbReference type="InterPro" id="IPR036291">
    <property type="entry name" value="NAD(P)-bd_dom_sf"/>
</dbReference>
<accession>A0A8B8I3M5</accession>
<dbReference type="PRINTS" id="PR00081">
    <property type="entry name" value="GDHRDH"/>
</dbReference>
<dbReference type="OMA" id="FSMFHMT"/>
<reference evidence="3" key="2">
    <citation type="submission" date="2025-08" db="UniProtKB">
        <authorList>
            <consortium name="RefSeq"/>
        </authorList>
    </citation>
    <scope>IDENTIFICATION</scope>
    <source>
        <tissue evidence="3">Whole body</tissue>
    </source>
</reference>
<keyword evidence="1" id="KW-0560">Oxidoreductase</keyword>
<organism evidence="2 3">
    <name type="scientific">Vanessa tameamea</name>
    <name type="common">Kamehameha butterfly</name>
    <dbReference type="NCBI Taxonomy" id="334116"/>
    <lineage>
        <taxon>Eukaryota</taxon>
        <taxon>Metazoa</taxon>
        <taxon>Ecdysozoa</taxon>
        <taxon>Arthropoda</taxon>
        <taxon>Hexapoda</taxon>
        <taxon>Insecta</taxon>
        <taxon>Pterygota</taxon>
        <taxon>Neoptera</taxon>
        <taxon>Endopterygota</taxon>
        <taxon>Lepidoptera</taxon>
        <taxon>Glossata</taxon>
        <taxon>Ditrysia</taxon>
        <taxon>Papilionoidea</taxon>
        <taxon>Nymphalidae</taxon>
        <taxon>Nymphalinae</taxon>
        <taxon>Vanessa</taxon>
    </lineage>
</organism>
<evidence type="ECO:0000256" key="1">
    <source>
        <dbReference type="ARBA" id="ARBA00023002"/>
    </source>
</evidence>
<dbReference type="AlphaFoldDB" id="A0A8B8I3M5"/>
<sequence>MSFKNKIVIVTGASSGIGASAAIMFSKEGAHVVMVGRNETKLSAVAAKCSSPLVIRADVANDDDARRIINETINKFGQIDVLVNNAGMSIKNDGILGNDMMTAYDAIVNVNLRAIVHLTVLAAPYLVKTKGNIVNISSVAGIMAPFSPGMLNYCVSKAGLNHFTVCAAVELSPHGVRVNTISPGPVRTDILETVKSPLTWDSFLPLTLLNRISEPEEVADLILYIASDRAKSITGSNYVTDNGMLIKRT</sequence>
<dbReference type="Proteomes" id="UP001652626">
    <property type="component" value="Chromosome 3"/>
</dbReference>